<keyword evidence="1" id="KW-0175">Coiled coil</keyword>
<name>A0A840NFW2_9PSEU</name>
<feature type="compositionally biased region" description="Basic and acidic residues" evidence="2">
    <location>
        <begin position="370"/>
        <end position="390"/>
    </location>
</feature>
<dbReference type="RefSeq" id="WP_184476491.1">
    <property type="nucleotide sequence ID" value="NZ_JACHIV010000001.1"/>
</dbReference>
<dbReference type="SUPFAM" id="SSF52540">
    <property type="entry name" value="P-loop containing nucleoside triphosphate hydrolases"/>
    <property type="match status" value="1"/>
</dbReference>
<reference evidence="3 4" key="1">
    <citation type="submission" date="2020-08" db="EMBL/GenBank/DDBJ databases">
        <title>Sequencing the genomes of 1000 actinobacteria strains.</title>
        <authorList>
            <person name="Klenk H.-P."/>
        </authorList>
    </citation>
    <scope>NUCLEOTIDE SEQUENCE [LARGE SCALE GENOMIC DNA]</scope>
    <source>
        <strain evidence="3 4">DSM 45582</strain>
    </source>
</reference>
<feature type="compositionally biased region" description="Basic and acidic residues" evidence="2">
    <location>
        <begin position="556"/>
        <end position="582"/>
    </location>
</feature>
<proteinExistence type="predicted"/>
<dbReference type="NCBIfam" id="TIGR02680">
    <property type="entry name" value="TIGR02680 family protein"/>
    <property type="match status" value="1"/>
</dbReference>
<organism evidence="3 4">
    <name type="scientific">Saccharopolyspora gloriosae</name>
    <dbReference type="NCBI Taxonomy" id="455344"/>
    <lineage>
        <taxon>Bacteria</taxon>
        <taxon>Bacillati</taxon>
        <taxon>Actinomycetota</taxon>
        <taxon>Actinomycetes</taxon>
        <taxon>Pseudonocardiales</taxon>
        <taxon>Pseudonocardiaceae</taxon>
        <taxon>Saccharopolyspora</taxon>
    </lineage>
</organism>
<dbReference type="Gene3D" id="3.40.50.300">
    <property type="entry name" value="P-loop containing nucleotide triphosphate hydrolases"/>
    <property type="match status" value="2"/>
</dbReference>
<comment type="caution">
    <text evidence="3">The sequence shown here is derived from an EMBL/GenBank/DDBJ whole genome shotgun (WGS) entry which is preliminary data.</text>
</comment>
<gene>
    <name evidence="3" type="ORF">BJ969_000245</name>
</gene>
<evidence type="ECO:0000256" key="2">
    <source>
        <dbReference type="SAM" id="MobiDB-lite"/>
    </source>
</evidence>
<dbReference type="InterPro" id="IPR013496">
    <property type="entry name" value="CHP02680"/>
</dbReference>
<feature type="region of interest" description="Disordered" evidence="2">
    <location>
        <begin position="556"/>
        <end position="595"/>
    </location>
</feature>
<dbReference type="Pfam" id="PF13558">
    <property type="entry name" value="SbcC_Walker_B"/>
    <property type="match status" value="1"/>
</dbReference>
<feature type="coiled-coil region" evidence="1">
    <location>
        <begin position="464"/>
        <end position="491"/>
    </location>
</feature>
<dbReference type="EMBL" id="JACHIV010000001">
    <property type="protein sequence ID" value="MBB5067157.1"/>
    <property type="molecule type" value="Genomic_DNA"/>
</dbReference>
<dbReference type="InterPro" id="IPR027417">
    <property type="entry name" value="P-loop_NTPase"/>
</dbReference>
<dbReference type="Proteomes" id="UP000580474">
    <property type="component" value="Unassembled WGS sequence"/>
</dbReference>
<feature type="compositionally biased region" description="Basic and acidic residues" evidence="2">
    <location>
        <begin position="341"/>
        <end position="356"/>
    </location>
</feature>
<protein>
    <submittedName>
        <fullName evidence="3">Uncharacterized protein (TIGR02680 family)</fullName>
    </submittedName>
</protein>
<accession>A0A840NFW2</accession>
<evidence type="ECO:0000313" key="4">
    <source>
        <dbReference type="Proteomes" id="UP000580474"/>
    </source>
</evidence>
<keyword evidence="4" id="KW-1185">Reference proteome</keyword>
<evidence type="ECO:0000256" key="1">
    <source>
        <dbReference type="SAM" id="Coils"/>
    </source>
</evidence>
<evidence type="ECO:0000313" key="3">
    <source>
        <dbReference type="EMBL" id="MBB5067157.1"/>
    </source>
</evidence>
<sequence>MTVSEPAAPASSDGARATSRWRPSRAGILNVWRYYDEVFEFHRGRLLLRGPNGTGKSKALELLLPFLFDANLRANRLSTFGSAERTMHWNLMGEGANGVTRVGYVWLEFQAGADEWFSCGARLQASRHTTTVHADYFTTRRRIGVDGGVALVNDSGQPLTKTALTEALGADGTVHPTAADHREAVRAALFPDLSEQRFEALITALLQLRTPKLSERLDPNLLSTLLSRALPPLGRTEIAELAEGFERLDQQREHLTRLDAEVRAAEAVADRQRTYAQRVLRATAAEVLSATAELERLSAAAKDSADLHEQAVAEREAAEAGKAGLAQDVERTQARIDGLADGERYRQGGETDRLHTDATTAGRFAAGLREQAERRAEQAARDAERAEQAEQRATSASAAAQRAEHDARRHAERVGLAGAFQEVAGTEDRQRTRRLLRAAVRSRHDLIAEVRAELDRHDAALAARTGAEHELEQARADLAAATDRRTAAAEAHDTAVRHQDELVRAWAARLAELPVPDVDEVAAHADSRAALLDQLRPGHLAAADGLAQRHAAEVARRQERRDRHAELTAQREKLREHSDLPRPEPAARTADRTGRPGAPLWRLVAFRNGVAPGVQAKVEAALEAAGLLDAWVSPEGVLDVDGHDTFLDPARLHPVDGTSLVEVLRPESAGPVDRDRIWSVLHGIGYGAERFDTGPDAGGRHRGPEADPVVAVAPDGRWRIAGLAGSADKAEAAHLGAAARDRARRRRIAELDRSIGELDGELAELDTGVDALTRRRDALHAEWNAVPDDAAVQETRRAADVAEAEVAARDDAVSSRVARVSETAETARLSGNRLAGLAAERGLPADRPALEELDTRVEGFTDSAAAWLDARFEADNDRRAADTAADVAKRAEDGAAQRRSEAAEAELTALRLTERADAVRGALDTGHQQALDEVALLRAHLLELHRQHEQVSERLVEIAGRIGSLSTRSAAVADRRDAALAARDAAAERLRSRATAGFADDAGIDLELSTTDGRTAALAAASEIADTWAKTPHGTKNLADALGRLNEAVYDSRQVLAERADLELEPDDDVQVFAATLDGVRLGATGLRDALRAERDRARDDITGAEHDLFDQTLTGDTRRHLAARIRQAGELVDTMNTRLKRVRTASKVAVQLVWEVDPNLPAGTQNARELLLTDPARLTDADKDALHDFFRDRIAEAKQDNAAASWEGQLAQVFDYTAWHRFGVKIDRANGEGWQLLTKRLHGALSGGEKAIALHLPLFAAVAAHYQAVPAAPRFILLDEVFVGVDATNRGQVFDLLTALDLDLVLTSDHEWCTYRELDGIAIHQLITGDGDDAVTTARFVWDGRALAEQRGAS</sequence>
<feature type="region of interest" description="Disordered" evidence="2">
    <location>
        <begin position="334"/>
        <end position="404"/>
    </location>
</feature>
<feature type="compositionally biased region" description="Low complexity" evidence="2">
    <location>
        <begin position="391"/>
        <end position="401"/>
    </location>
</feature>